<dbReference type="PANTHER" id="PTHR43034:SF2">
    <property type="entry name" value="ION-TRANSLOCATING OXIDOREDUCTASE COMPLEX SUBUNIT C"/>
    <property type="match status" value="1"/>
</dbReference>
<dbReference type="OrthoDB" id="23478at2157"/>
<dbReference type="Proteomes" id="UP000010866">
    <property type="component" value="Chromosome"/>
</dbReference>
<dbReference type="InterPro" id="IPR049684">
    <property type="entry name" value="Ion_transpt_RnfC_Methano"/>
</dbReference>
<evidence type="ECO:0000256" key="5">
    <source>
        <dbReference type="ARBA" id="ARBA00022982"/>
    </source>
</evidence>
<evidence type="ECO:0000256" key="1">
    <source>
        <dbReference type="ARBA" id="ARBA00022448"/>
    </source>
</evidence>
<keyword evidence="2" id="KW-0004">4Fe-4S</keyword>
<dbReference type="Pfam" id="PF13375">
    <property type="entry name" value="RnfC_N"/>
    <property type="match status" value="1"/>
</dbReference>
<dbReference type="InterPro" id="IPR026902">
    <property type="entry name" value="RnfC_N"/>
</dbReference>
<dbReference type="GO" id="GO:0046872">
    <property type="term" value="F:metal ion binding"/>
    <property type="evidence" value="ECO:0007669"/>
    <property type="project" value="UniProtKB-KW"/>
</dbReference>
<evidence type="ECO:0000256" key="4">
    <source>
        <dbReference type="ARBA" id="ARBA00022737"/>
    </source>
</evidence>
<keyword evidence="4" id="KW-0677">Repeat</keyword>
<keyword evidence="7" id="KW-0411">Iron-sulfur</keyword>
<dbReference type="KEGG" id="mhz:Metho_0412"/>
<dbReference type="PROSITE" id="PS51379">
    <property type="entry name" value="4FE4S_FER_2"/>
    <property type="match status" value="2"/>
</dbReference>
<reference evidence="10" key="1">
    <citation type="submission" date="2012-02" db="EMBL/GenBank/DDBJ databases">
        <title>Complete sequence of chromosome of Methanomethylovorans hollandica DSM 15978.</title>
        <authorList>
            <person name="Lucas S."/>
            <person name="Copeland A."/>
            <person name="Lapidus A."/>
            <person name="Glavina del Rio T."/>
            <person name="Dalin E."/>
            <person name="Tice H."/>
            <person name="Bruce D."/>
            <person name="Goodwin L."/>
            <person name="Pitluck S."/>
            <person name="Peters L."/>
            <person name="Mikhailova N."/>
            <person name="Held B."/>
            <person name="Kyrpides N."/>
            <person name="Mavromatis K."/>
            <person name="Ivanova N."/>
            <person name="Brettin T."/>
            <person name="Detter J.C."/>
            <person name="Han C."/>
            <person name="Larimer F."/>
            <person name="Land M."/>
            <person name="Hauser L."/>
            <person name="Markowitz V."/>
            <person name="Cheng J.-F."/>
            <person name="Hugenholtz P."/>
            <person name="Woyke T."/>
            <person name="Wu D."/>
            <person name="Spring S."/>
            <person name="Schroeder M."/>
            <person name="Brambilla E."/>
            <person name="Klenk H.-P."/>
            <person name="Eisen J.A."/>
        </authorList>
    </citation>
    <scope>NUCLEOTIDE SEQUENCE [LARGE SCALE GENOMIC DNA]</scope>
    <source>
        <strain evidence="10">DSM 15978 / NBRC 107637 / DMS1</strain>
    </source>
</reference>
<dbReference type="Pfam" id="PF01512">
    <property type="entry name" value="Complex1_51K"/>
    <property type="match status" value="1"/>
</dbReference>
<dbReference type="RefSeq" id="WP_015323850.1">
    <property type="nucleotide sequence ID" value="NC_019977.1"/>
</dbReference>
<dbReference type="SUPFAM" id="SSF46548">
    <property type="entry name" value="alpha-helical ferredoxin"/>
    <property type="match status" value="1"/>
</dbReference>
<dbReference type="PANTHER" id="PTHR43034">
    <property type="entry name" value="ION-TRANSLOCATING OXIDOREDUCTASE COMPLEX SUBUNIT C"/>
    <property type="match status" value="1"/>
</dbReference>
<dbReference type="GO" id="GO:0016020">
    <property type="term" value="C:membrane"/>
    <property type="evidence" value="ECO:0007669"/>
    <property type="project" value="InterPro"/>
</dbReference>
<protein>
    <submittedName>
        <fullName evidence="9">Putative NADH:ubiquinone oxidoreductase, subunit RnfC</fullName>
    </submittedName>
</protein>
<dbReference type="NCBIfam" id="NF041837">
    <property type="entry name" value="rnfC_Methano"/>
    <property type="match status" value="1"/>
</dbReference>
<feature type="domain" description="4Fe-4S ferredoxin-type" evidence="8">
    <location>
        <begin position="390"/>
        <end position="421"/>
    </location>
</feature>
<evidence type="ECO:0000256" key="6">
    <source>
        <dbReference type="ARBA" id="ARBA00023004"/>
    </source>
</evidence>
<gene>
    <name evidence="9" type="ordered locus">Metho_0412</name>
</gene>
<dbReference type="InterPro" id="IPR011538">
    <property type="entry name" value="Nuo51_FMN-bd"/>
</dbReference>
<dbReference type="PROSITE" id="PS00198">
    <property type="entry name" value="4FE4S_FER_1"/>
    <property type="match status" value="1"/>
</dbReference>
<keyword evidence="6" id="KW-0408">Iron</keyword>
<keyword evidence="1" id="KW-0813">Transport</keyword>
<dbReference type="GeneID" id="14407518"/>
<evidence type="ECO:0000313" key="9">
    <source>
        <dbReference type="EMBL" id="AGB48681.1"/>
    </source>
</evidence>
<dbReference type="InterPro" id="IPR017896">
    <property type="entry name" value="4Fe4S_Fe-S-bd"/>
</dbReference>
<dbReference type="HOGENOM" id="CLU_010808_6_0_2"/>
<accession>L0KU88</accession>
<dbReference type="Gene3D" id="3.30.70.20">
    <property type="match status" value="1"/>
</dbReference>
<keyword evidence="9" id="KW-0830">Ubiquinone</keyword>
<evidence type="ECO:0000256" key="3">
    <source>
        <dbReference type="ARBA" id="ARBA00022723"/>
    </source>
</evidence>
<dbReference type="GO" id="GO:0016491">
    <property type="term" value="F:oxidoreductase activity"/>
    <property type="evidence" value="ECO:0007669"/>
    <property type="project" value="UniProtKB-ARBA"/>
</dbReference>
<organism evidence="9 10">
    <name type="scientific">Methanomethylovorans hollandica (strain DSM 15978 / NBRC 107637 / DMS1)</name>
    <dbReference type="NCBI Taxonomy" id="867904"/>
    <lineage>
        <taxon>Archaea</taxon>
        <taxon>Methanobacteriati</taxon>
        <taxon>Methanobacteriota</taxon>
        <taxon>Stenosarchaea group</taxon>
        <taxon>Methanomicrobia</taxon>
        <taxon>Methanosarcinales</taxon>
        <taxon>Methanosarcinaceae</taxon>
        <taxon>Methanomethylovorans</taxon>
    </lineage>
</organism>
<evidence type="ECO:0000256" key="7">
    <source>
        <dbReference type="ARBA" id="ARBA00023014"/>
    </source>
</evidence>
<dbReference type="GO" id="GO:0051539">
    <property type="term" value="F:4 iron, 4 sulfur cluster binding"/>
    <property type="evidence" value="ECO:0007669"/>
    <property type="project" value="UniProtKB-KW"/>
</dbReference>
<dbReference type="EMBL" id="CP003362">
    <property type="protein sequence ID" value="AGB48681.1"/>
    <property type="molecule type" value="Genomic_DNA"/>
</dbReference>
<evidence type="ECO:0000313" key="10">
    <source>
        <dbReference type="Proteomes" id="UP000010866"/>
    </source>
</evidence>
<keyword evidence="5" id="KW-0249">Electron transport</keyword>
<dbReference type="STRING" id="867904.Metho_0412"/>
<dbReference type="SUPFAM" id="SSF142019">
    <property type="entry name" value="Nqo1 FMN-binding domain-like"/>
    <property type="match status" value="1"/>
</dbReference>
<dbReference type="AlphaFoldDB" id="L0KU88"/>
<proteinExistence type="predicted"/>
<dbReference type="InterPro" id="IPR017900">
    <property type="entry name" value="4Fe4S_Fe_S_CS"/>
</dbReference>
<dbReference type="Pfam" id="PF12838">
    <property type="entry name" value="Fer4_7"/>
    <property type="match status" value="1"/>
</dbReference>
<keyword evidence="3" id="KW-0479">Metal-binding</keyword>
<name>L0KU88_METHD</name>
<dbReference type="InterPro" id="IPR037225">
    <property type="entry name" value="Nuo51_FMN-bd_sf"/>
</dbReference>
<evidence type="ECO:0000259" key="8">
    <source>
        <dbReference type="PROSITE" id="PS51379"/>
    </source>
</evidence>
<keyword evidence="10" id="KW-1185">Reference proteome</keyword>
<dbReference type="GO" id="GO:0009055">
    <property type="term" value="F:electron transfer activity"/>
    <property type="evidence" value="ECO:0007669"/>
    <property type="project" value="InterPro"/>
</dbReference>
<feature type="domain" description="4Fe-4S ferredoxin-type" evidence="8">
    <location>
        <begin position="350"/>
        <end position="380"/>
    </location>
</feature>
<sequence length="450" mass="48605">MESKRLSKLPEKVIIPLKQHKGMPCIPMVKKGDSVVIGQKIGDCKDNNDSSVHSSVCGEVLSIEMAPNPDGNKALSVIIKTIESDETVEFSPTKNPSQNDLIELIKNSGIVEHYGLPTQSVLNPDGKKINTVLINSTSSEWIGGKFSTPEEYGTQMLEALKLLMKAAGAAKGAIVLRSDDAESIAAFSGIRFEGKQLEVAPLIGSRKIGYYFKDQGSDIVVVSQKRIYGKRILNFFTYNVTGKKVPVGCTPADVGVAICGVKSAKALYDAVYQGKPYYETVISLGGLAHCPPQVLVRIGTPFKDVIEACGGYPSESGKLIANGMRTGVAQYTDEVPVTKTTTRISFLKPEDILRDEAIACTHCAACVDVCPVELIPSKLAVLADQGRFDECRKIHIENCIECGKCAVVCPSKIHILQLIRFAKDAIEMAYEDIPAKESSNLQLNCTCGGE</sequence>
<evidence type="ECO:0000256" key="2">
    <source>
        <dbReference type="ARBA" id="ARBA00022485"/>
    </source>
</evidence>
<dbReference type="InterPro" id="IPR010208">
    <property type="entry name" value="Ion_transpt_RnfC/RsxC"/>
</dbReference>